<dbReference type="AlphaFoldDB" id="A0A022KSE4"/>
<comment type="caution">
    <text evidence="3">The sequence shown here is derived from an EMBL/GenBank/DDBJ whole genome shotgun (WGS) entry which is preliminary data.</text>
</comment>
<dbReference type="OrthoDB" id="4794126at2"/>
<gene>
    <name evidence="3" type="ORF">D641_0110595</name>
</gene>
<evidence type="ECO:0000313" key="3">
    <source>
        <dbReference type="EMBL" id="EYT48655.1"/>
    </source>
</evidence>
<accession>A0A022KSE4</accession>
<keyword evidence="2" id="KW-0732">Signal</keyword>
<dbReference type="Proteomes" id="UP000019754">
    <property type="component" value="Unassembled WGS sequence"/>
</dbReference>
<dbReference type="STRING" id="1249481.D641_0110595"/>
<evidence type="ECO:0000313" key="4">
    <source>
        <dbReference type="Proteomes" id="UP000019754"/>
    </source>
</evidence>
<name>A0A022KSE4_9MICO</name>
<dbReference type="HOGENOM" id="CLU_1493480_0_0_11"/>
<keyword evidence="4" id="KW-1185">Reference proteome</keyword>
<protein>
    <submittedName>
        <fullName evidence="3">Uncharacterized protein</fullName>
    </submittedName>
</protein>
<sequence length="180" mass="17807">MTRTLPTPRPARAAALRLAGAVFAVGLLAAGCGGTDEPAPGTPPSTTAEASDSGGGADNTVEPSDGGGQSAAEVPMDPIAVTPAPEGFEPPASCTNEGAHLVTADSPADPALPERNGESATIALAGIEGEKAHLTVAVGDAEPRPVEAAGIGETIGLDQWTISLTSVCGDQDQVEFDLID</sequence>
<feature type="region of interest" description="Disordered" evidence="1">
    <location>
        <begin position="35"/>
        <end position="98"/>
    </location>
</feature>
<organism evidence="3 4">
    <name type="scientific">Brachybacterium muris UCD-AY4</name>
    <dbReference type="NCBI Taxonomy" id="1249481"/>
    <lineage>
        <taxon>Bacteria</taxon>
        <taxon>Bacillati</taxon>
        <taxon>Actinomycetota</taxon>
        <taxon>Actinomycetes</taxon>
        <taxon>Micrococcales</taxon>
        <taxon>Dermabacteraceae</taxon>
        <taxon>Brachybacterium</taxon>
    </lineage>
</organism>
<evidence type="ECO:0000256" key="2">
    <source>
        <dbReference type="SAM" id="SignalP"/>
    </source>
</evidence>
<feature type="chain" id="PRO_5001501224" evidence="2">
    <location>
        <begin position="30"/>
        <end position="180"/>
    </location>
</feature>
<dbReference type="RefSeq" id="WP_017824755.1">
    <property type="nucleotide sequence ID" value="NZ_KB403092.1"/>
</dbReference>
<reference evidence="3 4" key="1">
    <citation type="journal article" date="2013" name="Genome Announc.">
        <title>Draft genome sequence of an Actinobacterium, Brachybacterium muris strain UCD-AY4.</title>
        <authorList>
            <person name="Lo J.R."/>
            <person name="Lang J.M."/>
            <person name="Darling A.E."/>
            <person name="Eisen J.A."/>
            <person name="Coil D.A."/>
        </authorList>
    </citation>
    <scope>NUCLEOTIDE SEQUENCE [LARGE SCALE GENOMIC DNA]</scope>
    <source>
        <strain evidence="3 4">UCD-AY4</strain>
    </source>
</reference>
<proteinExistence type="predicted"/>
<feature type="signal peptide" evidence="2">
    <location>
        <begin position="1"/>
        <end position="29"/>
    </location>
</feature>
<evidence type="ECO:0000256" key="1">
    <source>
        <dbReference type="SAM" id="MobiDB-lite"/>
    </source>
</evidence>
<dbReference type="EMBL" id="AORC01000013">
    <property type="protein sequence ID" value="EYT48655.1"/>
    <property type="molecule type" value="Genomic_DNA"/>
</dbReference>
<dbReference type="PROSITE" id="PS51257">
    <property type="entry name" value="PROKAR_LIPOPROTEIN"/>
    <property type="match status" value="1"/>
</dbReference>